<dbReference type="Proteomes" id="UP001279642">
    <property type="component" value="Unassembled WGS sequence"/>
</dbReference>
<comment type="cofactor">
    <cofactor evidence="1">
        <name>Mg(2+)</name>
        <dbReference type="ChEBI" id="CHEBI:18420"/>
    </cofactor>
</comment>
<comment type="similarity">
    <text evidence="3">Belongs to the Nudix hydrolase family.</text>
</comment>
<dbReference type="InterPro" id="IPR020476">
    <property type="entry name" value="Nudix_hydrolase"/>
</dbReference>
<reference evidence="5 6" key="1">
    <citation type="journal article" date="2016" name="Antonie Van Leeuwenhoek">
        <title>Dongia soli sp. nov., isolated from soil from Dokdo, Korea.</title>
        <authorList>
            <person name="Kim D.U."/>
            <person name="Lee H."/>
            <person name="Kim H."/>
            <person name="Kim S.G."/>
            <person name="Ka J.O."/>
        </authorList>
    </citation>
    <scope>NUCLEOTIDE SEQUENCE [LARGE SCALE GENOMIC DNA]</scope>
    <source>
        <strain evidence="5 6">D78</strain>
    </source>
</reference>
<dbReference type="InterPro" id="IPR015797">
    <property type="entry name" value="NUDIX_hydrolase-like_dom_sf"/>
</dbReference>
<comment type="caution">
    <text evidence="5">The sequence shown here is derived from an EMBL/GenBank/DDBJ whole genome shotgun (WGS) entry which is preliminary data.</text>
</comment>
<evidence type="ECO:0000313" key="5">
    <source>
        <dbReference type="EMBL" id="MDY0884859.1"/>
    </source>
</evidence>
<dbReference type="PANTHER" id="PTHR43046">
    <property type="entry name" value="GDP-MANNOSE MANNOSYL HYDROLASE"/>
    <property type="match status" value="1"/>
</dbReference>
<dbReference type="PROSITE" id="PS51462">
    <property type="entry name" value="NUDIX"/>
    <property type="match status" value="1"/>
</dbReference>
<dbReference type="EMBL" id="JAXCLW010000006">
    <property type="protein sequence ID" value="MDY0884859.1"/>
    <property type="molecule type" value="Genomic_DNA"/>
</dbReference>
<evidence type="ECO:0000256" key="1">
    <source>
        <dbReference type="ARBA" id="ARBA00001946"/>
    </source>
</evidence>
<feature type="domain" description="Nudix hydrolase" evidence="4">
    <location>
        <begin position="25"/>
        <end position="153"/>
    </location>
</feature>
<gene>
    <name evidence="5" type="ORF">SMD27_18590</name>
</gene>
<organism evidence="5 6">
    <name type="scientific">Dongia soli</name>
    <dbReference type="NCBI Taxonomy" id="600628"/>
    <lineage>
        <taxon>Bacteria</taxon>
        <taxon>Pseudomonadati</taxon>
        <taxon>Pseudomonadota</taxon>
        <taxon>Alphaproteobacteria</taxon>
        <taxon>Rhodospirillales</taxon>
        <taxon>Dongiaceae</taxon>
        <taxon>Dongia</taxon>
    </lineage>
</organism>
<evidence type="ECO:0000313" key="6">
    <source>
        <dbReference type="Proteomes" id="UP001279642"/>
    </source>
</evidence>
<dbReference type="RefSeq" id="WP_320509932.1">
    <property type="nucleotide sequence ID" value="NZ_JAXCLW010000006.1"/>
</dbReference>
<keyword evidence="2 3" id="KW-0378">Hydrolase</keyword>
<dbReference type="SUPFAM" id="SSF55811">
    <property type="entry name" value="Nudix"/>
    <property type="match status" value="1"/>
</dbReference>
<accession>A0ABU5EG82</accession>
<evidence type="ECO:0000256" key="3">
    <source>
        <dbReference type="RuleBase" id="RU003476"/>
    </source>
</evidence>
<proteinExistence type="inferred from homology"/>
<dbReference type="Pfam" id="PF00293">
    <property type="entry name" value="NUDIX"/>
    <property type="match status" value="1"/>
</dbReference>
<name>A0ABU5EG82_9PROT</name>
<sequence length="160" mass="18668">MLHWAVLRRSYPYLERLRNVLRHLWGMKAIGICAIVRNAQGEILLVKHTYRFDWYLPGGGLRRGEAPADGIRRELREEVGLELTATPRLLQVYLHHYNGMIDYPILYEVTAFSGTAHPADRMEITEIGWFPPDRLPPDISPKTRLRIEEWLGQRPVANVW</sequence>
<protein>
    <submittedName>
        <fullName evidence="5">NUDIX domain-containing protein</fullName>
    </submittedName>
</protein>
<dbReference type="PROSITE" id="PS00893">
    <property type="entry name" value="NUDIX_BOX"/>
    <property type="match status" value="1"/>
</dbReference>
<evidence type="ECO:0000259" key="4">
    <source>
        <dbReference type="PROSITE" id="PS51462"/>
    </source>
</evidence>
<dbReference type="InterPro" id="IPR020084">
    <property type="entry name" value="NUDIX_hydrolase_CS"/>
</dbReference>
<evidence type="ECO:0000256" key="2">
    <source>
        <dbReference type="ARBA" id="ARBA00022801"/>
    </source>
</evidence>
<dbReference type="Gene3D" id="3.90.79.10">
    <property type="entry name" value="Nucleoside Triphosphate Pyrophosphohydrolase"/>
    <property type="match status" value="1"/>
</dbReference>
<dbReference type="InterPro" id="IPR000086">
    <property type="entry name" value="NUDIX_hydrolase_dom"/>
</dbReference>
<keyword evidence="6" id="KW-1185">Reference proteome</keyword>
<dbReference type="PANTHER" id="PTHR43046:SF14">
    <property type="entry name" value="MUTT_NUDIX FAMILY PROTEIN"/>
    <property type="match status" value="1"/>
</dbReference>
<dbReference type="PRINTS" id="PR00502">
    <property type="entry name" value="NUDIXFAMILY"/>
</dbReference>